<dbReference type="SUPFAM" id="SSF55681">
    <property type="entry name" value="Class II aaRS and biotin synthetases"/>
    <property type="match status" value="1"/>
</dbReference>
<dbReference type="KEGG" id="lak:106176354"/>
<dbReference type="InterPro" id="IPR003142">
    <property type="entry name" value="BPL_C"/>
</dbReference>
<evidence type="ECO:0000313" key="8">
    <source>
        <dbReference type="RefSeq" id="XP_013414154.1"/>
    </source>
</evidence>
<dbReference type="GeneID" id="106176354"/>
<dbReference type="RefSeq" id="XP_013414152.1">
    <property type="nucleotide sequence ID" value="XM_013558698.1"/>
</dbReference>
<dbReference type="Pfam" id="PF02237">
    <property type="entry name" value="BPL_C"/>
    <property type="match status" value="1"/>
</dbReference>
<proteinExistence type="inferred from homology"/>
<dbReference type="PANTHER" id="PTHR12835:SF5">
    <property type="entry name" value="BIOTIN--PROTEIN LIGASE"/>
    <property type="match status" value="1"/>
</dbReference>
<dbReference type="InterPro" id="IPR004143">
    <property type="entry name" value="BPL_LPL_catalytic"/>
</dbReference>
<dbReference type="PANTHER" id="PTHR12835">
    <property type="entry name" value="BIOTIN PROTEIN LIGASE"/>
    <property type="match status" value="1"/>
</dbReference>
<dbReference type="Pfam" id="PF03099">
    <property type="entry name" value="BPL_LplA_LipB"/>
    <property type="match status" value="1"/>
</dbReference>
<evidence type="ECO:0000256" key="2">
    <source>
        <dbReference type="ARBA" id="ARBA00022598"/>
    </source>
</evidence>
<sequence length="906" mass="101555">MFITLGYIFIWLYQSWYEKTQKMKYFSLVQRCASAKESLVFRNLQKVVPSLSESCHFSPLVEHALRGWTEEMLIEDHAKQVVRIHPKQKVDLQRWTSFLKSQSWTPEMTANSGKLYILLETVHPDDENAYMVSAGNIPKRKRVKVDDYGIPLAWRSGSPFGVVVLCSPDQFATLGKAFVEGCLFMEDVLEIQEMLSVEVVSQPAHLLRFDSSTDYIISSGSDTPCKTNSGFPFPSREGSLRKSSLHKVEERTEVPFVVDDDEGEGSKVEDKEDEEELFAVNEVKEMITQNNLDKCQNEDEVEDEEEEEEEEISLRDMVSEVLITDDSGPQKTANHTQKSKGRTANLVVKPPNVLIYCGKKDSARLFLKAKAVFEQCLSTDSYAIYHLKHDQVHSTPWIENTALLIICSDKLYDATDSEFLEYFQKGGNILSFGSPLDGFFIEKEEVETAPAAIMSLTYKSWKEVTTICTRFAFRPETVKPSVEMRTVGFNQKTKKPAIVIVKSRTGGTAILSQVLLEKDPSEMAINADIFSLLKQANHVRFEILRDMMSSLGFRCEAVKASALTPAVLLCCGEGTRNAFLSSIQHRLKNGLLKSQKITLNFLDSKRDLPETITPDILPILTRAVDSRVANFDFAAYKDNLGTRVLGQGVLYSDVMQSTMPVLDGLLFSVPEDIGLIAIAGQQTSGKGRGENTWLSPRGCALFTLHLRIPLKSKLGQRLAFIQHITSAAVVEAVTSMPGYQDICLRLKWPNDIYYNNVIKLGGVIVNSTIMHGVVHAVIGCGFNVSNSNPTICINDIIKQYNQENGTSLPLCSTEQLIALAVTALERLVDLFQTEGVDAFLKIYYKYWLHSGAQIQLEREGNLEVEVTGLDEHGYLLVQAASGRCLSVQPDSNSFDMMKNLIKFKER</sequence>
<name>A0A1S3JV07_LINAN</name>
<evidence type="ECO:0000313" key="4">
    <source>
        <dbReference type="Proteomes" id="UP000085678"/>
    </source>
</evidence>
<reference evidence="5 6" key="1">
    <citation type="submission" date="2025-04" db="UniProtKB">
        <authorList>
            <consortium name="RefSeq"/>
        </authorList>
    </citation>
    <scope>IDENTIFICATION</scope>
    <source>
        <tissue evidence="5 6">Gonads</tissue>
    </source>
</reference>
<evidence type="ECO:0000313" key="6">
    <source>
        <dbReference type="RefSeq" id="XP_013414152.1"/>
    </source>
</evidence>
<dbReference type="STRING" id="7574.A0A1S3JV07"/>
<dbReference type="CDD" id="cd16442">
    <property type="entry name" value="BPL"/>
    <property type="match status" value="1"/>
</dbReference>
<dbReference type="OrthoDB" id="10250105at2759"/>
<dbReference type="PROSITE" id="PS51733">
    <property type="entry name" value="BPL_LPL_CATALYTIC"/>
    <property type="match status" value="1"/>
</dbReference>
<comment type="similarity">
    <text evidence="1">Belongs to the biotin--protein ligase family.</text>
</comment>
<dbReference type="RefSeq" id="XP_013414153.1">
    <property type="nucleotide sequence ID" value="XM_013558699.1"/>
</dbReference>
<dbReference type="GO" id="GO:0005737">
    <property type="term" value="C:cytoplasm"/>
    <property type="evidence" value="ECO:0007669"/>
    <property type="project" value="TreeGrafter"/>
</dbReference>
<accession>A0A1S3JV07</accession>
<evidence type="ECO:0000313" key="5">
    <source>
        <dbReference type="RefSeq" id="XP_013414151.1"/>
    </source>
</evidence>
<dbReference type="Gene3D" id="3.30.930.10">
    <property type="entry name" value="Bira Bifunctional Protein, Domain 2"/>
    <property type="match status" value="1"/>
</dbReference>
<dbReference type="NCBIfam" id="TIGR00121">
    <property type="entry name" value="birA_ligase"/>
    <property type="match status" value="1"/>
</dbReference>
<evidence type="ECO:0000256" key="1">
    <source>
        <dbReference type="ARBA" id="ARBA00009934"/>
    </source>
</evidence>
<dbReference type="GO" id="GO:0004077">
    <property type="term" value="F:biotin--[biotin carboxyl-carrier protein] ligase activity"/>
    <property type="evidence" value="ECO:0007669"/>
    <property type="project" value="InterPro"/>
</dbReference>
<feature type="domain" description="BPL/LPL catalytic" evidence="3">
    <location>
        <begin position="634"/>
        <end position="832"/>
    </location>
</feature>
<evidence type="ECO:0000313" key="7">
    <source>
        <dbReference type="RefSeq" id="XP_013414153.1"/>
    </source>
</evidence>
<protein>
    <submittedName>
        <fullName evidence="5 6">Biotin--protein ligase</fullName>
    </submittedName>
</protein>
<keyword evidence="2 5" id="KW-0436">Ligase</keyword>
<dbReference type="OMA" id="YAIYDIR"/>
<dbReference type="RefSeq" id="XP_013414154.1">
    <property type="nucleotide sequence ID" value="XM_013558700.1"/>
</dbReference>
<organism evidence="4 6">
    <name type="scientific">Lingula anatina</name>
    <name type="common">Brachiopod</name>
    <name type="synonym">Lingula unguis</name>
    <dbReference type="NCBI Taxonomy" id="7574"/>
    <lineage>
        <taxon>Eukaryota</taxon>
        <taxon>Metazoa</taxon>
        <taxon>Spiralia</taxon>
        <taxon>Lophotrochozoa</taxon>
        <taxon>Brachiopoda</taxon>
        <taxon>Linguliformea</taxon>
        <taxon>Lingulata</taxon>
        <taxon>Lingulida</taxon>
        <taxon>Linguloidea</taxon>
        <taxon>Lingulidae</taxon>
        <taxon>Lingula</taxon>
    </lineage>
</organism>
<evidence type="ECO:0000259" key="3">
    <source>
        <dbReference type="PROSITE" id="PS51733"/>
    </source>
</evidence>
<dbReference type="Proteomes" id="UP000085678">
    <property type="component" value="Unplaced"/>
</dbReference>
<gene>
    <name evidence="5 6 7 8" type="primary">LOC106176354</name>
</gene>
<dbReference type="AlphaFoldDB" id="A0A1S3JV07"/>
<dbReference type="RefSeq" id="XP_013414151.1">
    <property type="nucleotide sequence ID" value="XM_013558697.1"/>
</dbReference>
<dbReference type="InterPro" id="IPR045864">
    <property type="entry name" value="aa-tRNA-synth_II/BPL/LPL"/>
</dbReference>
<dbReference type="InterPro" id="IPR004408">
    <property type="entry name" value="Biotin_CoA_COase_ligase"/>
</dbReference>
<keyword evidence="4" id="KW-1185">Reference proteome</keyword>